<gene>
    <name evidence="2" type="ORF">DM860_005467</name>
</gene>
<dbReference type="EMBL" id="NQVE01000054">
    <property type="protein sequence ID" value="RAL51111.1"/>
    <property type="molecule type" value="Genomic_DNA"/>
</dbReference>
<accession>A0A328E3W1</accession>
<dbReference type="Pfam" id="PF19239">
    <property type="entry name" value="GIY_YIG_domain"/>
    <property type="match status" value="1"/>
</dbReference>
<dbReference type="InterPro" id="IPR038909">
    <property type="entry name" value="Effector_transcript"/>
</dbReference>
<dbReference type="GO" id="GO:0006355">
    <property type="term" value="P:regulation of DNA-templated transcription"/>
    <property type="evidence" value="ECO:0007669"/>
    <property type="project" value="InterPro"/>
</dbReference>
<evidence type="ECO:0000313" key="2">
    <source>
        <dbReference type="EMBL" id="RAL51111.1"/>
    </source>
</evidence>
<organism evidence="2 3">
    <name type="scientific">Cuscuta australis</name>
    <dbReference type="NCBI Taxonomy" id="267555"/>
    <lineage>
        <taxon>Eukaryota</taxon>
        <taxon>Viridiplantae</taxon>
        <taxon>Streptophyta</taxon>
        <taxon>Embryophyta</taxon>
        <taxon>Tracheophyta</taxon>
        <taxon>Spermatophyta</taxon>
        <taxon>Magnoliopsida</taxon>
        <taxon>eudicotyledons</taxon>
        <taxon>Gunneridae</taxon>
        <taxon>Pentapetalae</taxon>
        <taxon>asterids</taxon>
        <taxon>lamiids</taxon>
        <taxon>Solanales</taxon>
        <taxon>Convolvulaceae</taxon>
        <taxon>Cuscuteae</taxon>
        <taxon>Cuscuta</taxon>
        <taxon>Cuscuta subgen. Grammica</taxon>
        <taxon>Cuscuta sect. Cleistogrammica</taxon>
    </lineage>
</organism>
<proteinExistence type="predicted"/>
<dbReference type="GO" id="GO:0003677">
    <property type="term" value="F:DNA binding"/>
    <property type="evidence" value="ECO:0007669"/>
    <property type="project" value="InterPro"/>
</dbReference>
<dbReference type="PANTHER" id="PTHR35133:SF1">
    <property type="entry name" value="PROTEIN EFFECTOR OF TRANSCRIPTION 2-RELATED"/>
    <property type="match status" value="1"/>
</dbReference>
<comment type="caution">
    <text evidence="2">The sequence shown here is derived from an EMBL/GenBank/DDBJ whole genome shotgun (WGS) entry which is preliminary data.</text>
</comment>
<sequence>MAASSAAAVDRLNREDCKRTKHDSAFSEWKILVGPNDWQDYVSGIEGSERYRTQNLPNCASCPGIYELGITPSNPRRETANHRVDSAIVFPVYVGQADNVRTRLQQYGRDGSHLENGCSKGDLSWDKNAPCSKGPSFFTCAFSRGLTVVYRWAPMKSKKDAEKAEAQLLDKFDYAWNTDSNGARRQSDVFYKLDLISSRASPSFFPSIIRRLMLSLQRPKGIKIEVCDPPPSENGSYFYGNTKSNHFLPQIFKFGRSRPGVVSVDFDIKENLSICGVALGHGSVCIRSPVKGRKRCCEHKGMKINGSLNSKLIADDGSSNETLICGFVLENGSPCASKPFGKNKRCIEHKGRRIHGVKKSLTKHNDYLHISGEDSSKNQSETQKENPLKISDERSNSIRICRATLKNGSSCRRKLAEGNTNKRCWQHSGSIH</sequence>
<evidence type="ECO:0000256" key="1">
    <source>
        <dbReference type="SAM" id="MobiDB-lite"/>
    </source>
</evidence>
<protein>
    <recommendedName>
        <fullName evidence="4">GIY-YIG domain-containing protein</fullName>
    </recommendedName>
</protein>
<dbReference type="AlphaFoldDB" id="A0A328E3W1"/>
<evidence type="ECO:0008006" key="4">
    <source>
        <dbReference type="Google" id="ProtNLM"/>
    </source>
</evidence>
<dbReference type="PANTHER" id="PTHR35133">
    <property type="entry name" value="PROTEIN EFFECTOR OF TRANSCRIPTION 2-RELATED"/>
    <property type="match status" value="1"/>
</dbReference>
<dbReference type="Proteomes" id="UP000249390">
    <property type="component" value="Unassembled WGS sequence"/>
</dbReference>
<keyword evidence="3" id="KW-1185">Reference proteome</keyword>
<name>A0A328E3W1_9ASTE</name>
<evidence type="ECO:0000313" key="3">
    <source>
        <dbReference type="Proteomes" id="UP000249390"/>
    </source>
</evidence>
<reference evidence="2 3" key="1">
    <citation type="submission" date="2018-06" db="EMBL/GenBank/DDBJ databases">
        <title>The Genome of Cuscuta australis (Dodder) Provides Insight into the Evolution of Plant Parasitism.</title>
        <authorList>
            <person name="Liu H."/>
        </authorList>
    </citation>
    <scope>NUCLEOTIDE SEQUENCE [LARGE SCALE GENOMIC DNA]</scope>
    <source>
        <strain evidence="3">cv. Yunnan</strain>
        <tissue evidence="2">Vines</tissue>
    </source>
</reference>
<feature type="region of interest" description="Disordered" evidence="1">
    <location>
        <begin position="369"/>
        <end position="391"/>
    </location>
</feature>